<keyword evidence="2 6" id="KW-0812">Transmembrane</keyword>
<evidence type="ECO:0000256" key="1">
    <source>
        <dbReference type="ARBA" id="ARBA00004141"/>
    </source>
</evidence>
<name>A0A2P2I314_9CRUS</name>
<dbReference type="EMBL" id="IACF01002630">
    <property type="protein sequence ID" value="LAB68276.1"/>
    <property type="molecule type" value="mRNA"/>
</dbReference>
<dbReference type="GO" id="GO:0030001">
    <property type="term" value="P:metal ion transport"/>
    <property type="evidence" value="ECO:0007669"/>
    <property type="project" value="InterPro"/>
</dbReference>
<organism evidence="7">
    <name type="scientific">Hirondellea gigas</name>
    <dbReference type="NCBI Taxonomy" id="1518452"/>
    <lineage>
        <taxon>Eukaryota</taxon>
        <taxon>Metazoa</taxon>
        <taxon>Ecdysozoa</taxon>
        <taxon>Arthropoda</taxon>
        <taxon>Crustacea</taxon>
        <taxon>Multicrustacea</taxon>
        <taxon>Malacostraca</taxon>
        <taxon>Eumalacostraca</taxon>
        <taxon>Peracarida</taxon>
        <taxon>Amphipoda</taxon>
        <taxon>Amphilochidea</taxon>
        <taxon>Lysianassida</taxon>
        <taxon>Lysianassidira</taxon>
        <taxon>Lysianassoidea</taxon>
        <taxon>Lysianassidae</taxon>
        <taxon>Hirondellea</taxon>
    </lineage>
</organism>
<evidence type="ECO:0000256" key="2">
    <source>
        <dbReference type="ARBA" id="ARBA00022692"/>
    </source>
</evidence>
<dbReference type="GO" id="GO:0050699">
    <property type="term" value="F:WW domain binding"/>
    <property type="evidence" value="ECO:0007669"/>
    <property type="project" value="TreeGrafter"/>
</dbReference>
<dbReference type="GO" id="GO:0005794">
    <property type="term" value="C:Golgi apparatus"/>
    <property type="evidence" value="ECO:0007669"/>
    <property type="project" value="TreeGrafter"/>
</dbReference>
<feature type="region of interest" description="Disordered" evidence="5">
    <location>
        <begin position="62"/>
        <end position="81"/>
    </location>
</feature>
<feature type="transmembrane region" description="Helical" evidence="6">
    <location>
        <begin position="229"/>
        <end position="251"/>
    </location>
</feature>
<dbReference type="PANTHER" id="PTHR13396">
    <property type="entry name" value="NEDD4 FAMILY INTERACTING PROTEIN 1/2"/>
    <property type="match status" value="1"/>
</dbReference>
<protein>
    <submittedName>
        <fullName evidence="7">NEDD4 family-interacting protein 1-like</fullName>
    </submittedName>
</protein>
<comment type="subcellular location">
    <subcellularLocation>
        <location evidence="1">Membrane</location>
        <topology evidence="1">Multi-pass membrane protein</topology>
    </subcellularLocation>
</comment>
<accession>A0A2P2I314</accession>
<evidence type="ECO:0000256" key="6">
    <source>
        <dbReference type="SAM" id="Phobius"/>
    </source>
</evidence>
<dbReference type="InterPro" id="IPR019325">
    <property type="entry name" value="NEDD4/Bsd2"/>
</dbReference>
<reference evidence="7" key="1">
    <citation type="journal article" date="2018" name="Biosci. Biotechnol. Biochem.">
        <title>Polysaccharide hydrolase of the hadal zone amphipods Hirondellea gigas.</title>
        <authorList>
            <person name="Kobayashi H."/>
            <person name="Nagahama T."/>
            <person name="Arai W."/>
            <person name="Sasagawa Y."/>
            <person name="Umeda M."/>
            <person name="Hayashi T."/>
            <person name="Nikaido I."/>
            <person name="Watanabe H."/>
            <person name="Oguri K."/>
            <person name="Kitazato H."/>
            <person name="Fujioka K."/>
            <person name="Kido Y."/>
            <person name="Takami H."/>
        </authorList>
    </citation>
    <scope>NUCLEOTIDE SEQUENCE</scope>
    <source>
        <tissue evidence="7">Whole body</tissue>
    </source>
</reference>
<proteinExistence type="evidence at transcript level"/>
<keyword evidence="4 6" id="KW-0472">Membrane</keyword>
<dbReference type="GO" id="GO:0048471">
    <property type="term" value="C:perinuclear region of cytoplasm"/>
    <property type="evidence" value="ECO:0007669"/>
    <property type="project" value="TreeGrafter"/>
</dbReference>
<evidence type="ECO:0000256" key="4">
    <source>
        <dbReference type="ARBA" id="ARBA00023136"/>
    </source>
</evidence>
<dbReference type="GO" id="GO:0007034">
    <property type="term" value="P:vacuolar transport"/>
    <property type="evidence" value="ECO:0007669"/>
    <property type="project" value="InterPro"/>
</dbReference>
<sequence>MPTFLRYERVPVWEEDTSDASMSNSSTPQHLATLERTVPSMASDTEETQTITAAAATAAVGNGCHTDSRSTDRDGEAASGSVGTVYTTVATTRGYAALPPVDEYEPPTLDMSAPPPYSESDDISTGHLVINMPTTTLQQQQNTRIAGAVLCGGADSAVEMPDGAVMQPPSYEEVQRIKAVEAELESGNHILLPPHTGSHGGVHMNGIVSAVGEPGDRHPGEDDMLGTDLVFFLAFAAAFFFNWLGFVLLVCYCQSVAGRSGALAGFGLSLAKWAVIVRHTTALAKEANTWLLWLIMVLGLMICMRAVLQYLNAKREWQHASPASRHRFWLFH</sequence>
<evidence type="ECO:0000256" key="5">
    <source>
        <dbReference type="SAM" id="MobiDB-lite"/>
    </source>
</evidence>
<keyword evidence="3 6" id="KW-1133">Transmembrane helix</keyword>
<evidence type="ECO:0000313" key="7">
    <source>
        <dbReference type="EMBL" id="LAB68276.1"/>
    </source>
</evidence>
<dbReference type="CDD" id="cd22212">
    <property type="entry name" value="NDFIP-like"/>
    <property type="match status" value="1"/>
</dbReference>
<evidence type="ECO:0000256" key="3">
    <source>
        <dbReference type="ARBA" id="ARBA00022989"/>
    </source>
</evidence>
<dbReference type="AlphaFoldDB" id="A0A2P2I314"/>
<dbReference type="GO" id="GO:0005783">
    <property type="term" value="C:endoplasmic reticulum"/>
    <property type="evidence" value="ECO:0007669"/>
    <property type="project" value="TreeGrafter"/>
</dbReference>
<feature type="transmembrane region" description="Helical" evidence="6">
    <location>
        <begin position="290"/>
        <end position="308"/>
    </location>
</feature>
<feature type="compositionally biased region" description="Basic and acidic residues" evidence="5">
    <location>
        <begin position="66"/>
        <end position="76"/>
    </location>
</feature>
<feature type="region of interest" description="Disordered" evidence="5">
    <location>
        <begin position="99"/>
        <end position="120"/>
    </location>
</feature>
<dbReference type="GO" id="GO:0016020">
    <property type="term" value="C:membrane"/>
    <property type="evidence" value="ECO:0007669"/>
    <property type="project" value="UniProtKB-SubCell"/>
</dbReference>
<feature type="transmembrane region" description="Helical" evidence="6">
    <location>
        <begin position="263"/>
        <end position="284"/>
    </location>
</feature>
<dbReference type="PANTHER" id="PTHR13396:SF5">
    <property type="entry name" value="NEDD4 FAMILY INTERACTING PROTEIN"/>
    <property type="match status" value="1"/>
</dbReference>
<dbReference type="Pfam" id="PF10176">
    <property type="entry name" value="NEDD4_Bsd2"/>
    <property type="match status" value="2"/>
</dbReference>
<dbReference type="GO" id="GO:0006511">
    <property type="term" value="P:ubiquitin-dependent protein catabolic process"/>
    <property type="evidence" value="ECO:0007669"/>
    <property type="project" value="TreeGrafter"/>
</dbReference>
<dbReference type="GO" id="GO:0031398">
    <property type="term" value="P:positive regulation of protein ubiquitination"/>
    <property type="evidence" value="ECO:0007669"/>
    <property type="project" value="TreeGrafter"/>
</dbReference>